<organism evidence="2 3">
    <name type="scientific">Datura stramonium</name>
    <name type="common">Jimsonweed</name>
    <name type="synonym">Common thornapple</name>
    <dbReference type="NCBI Taxonomy" id="4076"/>
    <lineage>
        <taxon>Eukaryota</taxon>
        <taxon>Viridiplantae</taxon>
        <taxon>Streptophyta</taxon>
        <taxon>Embryophyta</taxon>
        <taxon>Tracheophyta</taxon>
        <taxon>Spermatophyta</taxon>
        <taxon>Magnoliopsida</taxon>
        <taxon>eudicotyledons</taxon>
        <taxon>Gunneridae</taxon>
        <taxon>Pentapetalae</taxon>
        <taxon>asterids</taxon>
        <taxon>lamiids</taxon>
        <taxon>Solanales</taxon>
        <taxon>Solanaceae</taxon>
        <taxon>Solanoideae</taxon>
        <taxon>Datureae</taxon>
        <taxon>Datura</taxon>
    </lineage>
</organism>
<evidence type="ECO:0000256" key="1">
    <source>
        <dbReference type="SAM" id="MobiDB-lite"/>
    </source>
</evidence>
<comment type="caution">
    <text evidence="2">The sequence shown here is derived from an EMBL/GenBank/DDBJ whole genome shotgun (WGS) entry which is preliminary data.</text>
</comment>
<keyword evidence="3" id="KW-1185">Reference proteome</keyword>
<evidence type="ECO:0000313" key="3">
    <source>
        <dbReference type="Proteomes" id="UP000823775"/>
    </source>
</evidence>
<feature type="region of interest" description="Disordered" evidence="1">
    <location>
        <begin position="82"/>
        <end position="105"/>
    </location>
</feature>
<dbReference type="EMBL" id="JACEIK010000259">
    <property type="protein sequence ID" value="MCD7453623.1"/>
    <property type="molecule type" value="Genomic_DNA"/>
</dbReference>
<sequence>MPASCEPKVTAIEEVKQMRTMQMDALIGNLQTYKLKKIDKVAEKPKKKRNLILKADSKFDNEQMTMFVRRFNKFFRKENYEKRKFQNKGNPLRRDSSRDISSVGK</sequence>
<dbReference type="Proteomes" id="UP000823775">
    <property type="component" value="Unassembled WGS sequence"/>
</dbReference>
<name>A0ABS8S3N0_DATST</name>
<evidence type="ECO:0000313" key="2">
    <source>
        <dbReference type="EMBL" id="MCD7453623.1"/>
    </source>
</evidence>
<accession>A0ABS8S3N0</accession>
<protein>
    <submittedName>
        <fullName evidence="2">Uncharacterized protein</fullName>
    </submittedName>
</protein>
<gene>
    <name evidence="2" type="ORF">HAX54_021566</name>
</gene>
<reference evidence="2 3" key="1">
    <citation type="journal article" date="2021" name="BMC Genomics">
        <title>Datura genome reveals duplications of psychoactive alkaloid biosynthetic genes and high mutation rate following tissue culture.</title>
        <authorList>
            <person name="Rajewski A."/>
            <person name="Carter-House D."/>
            <person name="Stajich J."/>
            <person name="Litt A."/>
        </authorList>
    </citation>
    <scope>NUCLEOTIDE SEQUENCE [LARGE SCALE GENOMIC DNA]</scope>
    <source>
        <strain evidence="2">AR-01</strain>
    </source>
</reference>
<proteinExistence type="predicted"/>